<gene>
    <name evidence="1" type="ORF">SAMN04488589_2052</name>
</gene>
<dbReference type="OrthoDB" id="359500at2157"/>
<comment type="caution">
    <text evidence="1">The sequence shown here is derived from an EMBL/GenBank/DDBJ whole genome shotgun (WGS) entry which is preliminary data.</text>
</comment>
<evidence type="ECO:0000313" key="2">
    <source>
        <dbReference type="Proteomes" id="UP000199259"/>
    </source>
</evidence>
<organism evidence="1 2">
    <name type="scientific">Methanolobus vulcani</name>
    <dbReference type="NCBI Taxonomy" id="38026"/>
    <lineage>
        <taxon>Archaea</taxon>
        <taxon>Methanobacteriati</taxon>
        <taxon>Methanobacteriota</taxon>
        <taxon>Stenosarchaea group</taxon>
        <taxon>Methanomicrobia</taxon>
        <taxon>Methanosarcinales</taxon>
        <taxon>Methanosarcinaceae</taxon>
        <taxon>Methanolobus</taxon>
    </lineage>
</organism>
<evidence type="ECO:0000313" key="1">
    <source>
        <dbReference type="EMBL" id="SDG05347.1"/>
    </source>
</evidence>
<accession>A0A7Z7FF05</accession>
<name>A0A7Z7FF05_9EURY</name>
<keyword evidence="2" id="KW-1185">Reference proteome</keyword>
<reference evidence="1 2" key="1">
    <citation type="submission" date="2016-10" db="EMBL/GenBank/DDBJ databases">
        <authorList>
            <person name="Varghese N."/>
            <person name="Submissions S."/>
        </authorList>
    </citation>
    <scope>NUCLEOTIDE SEQUENCE [LARGE SCALE GENOMIC DNA]</scope>
    <source>
        <strain evidence="1 2">PL 12/M</strain>
    </source>
</reference>
<dbReference type="EMBL" id="FNCA01000006">
    <property type="protein sequence ID" value="SDG05347.1"/>
    <property type="molecule type" value="Genomic_DNA"/>
</dbReference>
<proteinExistence type="predicted"/>
<dbReference type="Proteomes" id="UP000199259">
    <property type="component" value="Unassembled WGS sequence"/>
</dbReference>
<protein>
    <submittedName>
        <fullName evidence="1">Uncharacterized protein</fullName>
    </submittedName>
</protein>
<sequence length="410" mass="47954">MYEFIYDYLFNDGELRSFLNDRLSYAINKIKSEDKNYILNVNMQDYTEHLVDSYSFELPVIDKENIHIQHEEVEIDVSQDSKRVFLDGSKSYYLTGTKFTFYIPFTGDSSLFKYQPSILNYNPPKGEVRNQELLVTLEGVDLEIGNIRVEFDKILSDIEKWLTWVETDIKNFNQRLDREIESQINTRREKLLKDSNLAYELGFPLREIPGTPKTYSVPSKRKTIISKPSASTQPFKPEPVLSMENYEYILNVVQNMTMVMERSPSEFKNLGEEAIRQHFLVQLNGHYEGAATGETFNYEGKTDILIREGGKNIFIAECKFWGGAAILKDTIDQILNYLSWRDTKTAIFIFNRNKNFTNVLTQIPNIVKEHPNFEKEIAYDTETGFRFIFNHPNDKNRKLYLTLLAFDIPK</sequence>
<dbReference type="RefSeq" id="WP_091710340.1">
    <property type="nucleotide sequence ID" value="NZ_FNCA01000006.1"/>
</dbReference>
<dbReference type="AlphaFoldDB" id="A0A7Z7FF05"/>